<feature type="transmembrane region" description="Helical" evidence="5">
    <location>
        <begin position="40"/>
        <end position="61"/>
    </location>
</feature>
<keyword evidence="4 5" id="KW-0472">Membrane</keyword>
<sequence length="448" mass="50167">MGGLFLSATLSSIVIGRYMDHYRNLRSTALAMAWFNIAGNLIYLIPVLNWFPIFGRFLCGIADGIKPAYQGELTRTYPSKELSVLVTMIQTLTIICHALAPVSPIIFKWVNFKLFGHEINQYNCVALFLAGCTLTYGVAAYFLLTDLTKNPGYHVYLKVNQKLSERSRKSVSICRFSGDNKKNTDISNEEVSKESLYSSNKPEAIAKKDQSENSKESLYPFTESEIIGKNDQAELLPVANKPDIVDLNPKPLTLTELLKNVDVLVPLYVIFLINIVYAQSELMINIVAVNLFHWSIQHLSILTITVVIIAVLTLKYIERFNTYIDAYYILVLCTTGNALNLTIILPLAKECIGNDALRNVAIFMTQCFNILFSYPATAFTTVILSVVVDHHSRCSVLGLRQMAMKLACCFGYFSAAFLFIVIDKAYIILTLFCLSTSLVLLLGVDLIF</sequence>
<evidence type="ECO:0000256" key="4">
    <source>
        <dbReference type="ARBA" id="ARBA00023136"/>
    </source>
</evidence>
<evidence type="ECO:0000256" key="2">
    <source>
        <dbReference type="ARBA" id="ARBA00022692"/>
    </source>
</evidence>
<dbReference type="Gene3D" id="1.20.1250.20">
    <property type="entry name" value="MFS general substrate transporter like domains"/>
    <property type="match status" value="1"/>
</dbReference>
<name>A0A7M5UNA2_9CNID</name>
<dbReference type="RefSeq" id="XP_066936135.1">
    <property type="nucleotide sequence ID" value="XM_067080034.1"/>
</dbReference>
<dbReference type="GO" id="GO:0016020">
    <property type="term" value="C:membrane"/>
    <property type="evidence" value="ECO:0007669"/>
    <property type="project" value="UniProtKB-SubCell"/>
</dbReference>
<feature type="transmembrane region" description="Helical" evidence="5">
    <location>
        <begin position="368"/>
        <end position="390"/>
    </location>
</feature>
<reference evidence="6" key="1">
    <citation type="submission" date="2021-01" db="UniProtKB">
        <authorList>
            <consortium name="EnsemblMetazoa"/>
        </authorList>
    </citation>
    <scope>IDENTIFICATION</scope>
</reference>
<keyword evidence="7" id="KW-1185">Reference proteome</keyword>
<dbReference type="PANTHER" id="PTHR23510">
    <property type="entry name" value="INNER MEMBRANE TRANSPORT PROTEIN YAJR"/>
    <property type="match status" value="1"/>
</dbReference>
<comment type="subcellular location">
    <subcellularLocation>
        <location evidence="1">Membrane</location>
        <topology evidence="1">Multi-pass membrane protein</topology>
    </subcellularLocation>
</comment>
<dbReference type="EnsemblMetazoa" id="CLYHEMT001901.1">
    <property type="protein sequence ID" value="CLYHEMP001901.1"/>
    <property type="gene ID" value="CLYHEMG001901"/>
</dbReference>
<dbReference type="Proteomes" id="UP000594262">
    <property type="component" value="Unplaced"/>
</dbReference>
<dbReference type="OrthoDB" id="370281at2759"/>
<dbReference type="AlphaFoldDB" id="A0A7M5UNA2"/>
<evidence type="ECO:0000256" key="3">
    <source>
        <dbReference type="ARBA" id="ARBA00022989"/>
    </source>
</evidence>
<evidence type="ECO:0000256" key="1">
    <source>
        <dbReference type="ARBA" id="ARBA00004141"/>
    </source>
</evidence>
<organism evidence="6 7">
    <name type="scientific">Clytia hemisphaerica</name>
    <dbReference type="NCBI Taxonomy" id="252671"/>
    <lineage>
        <taxon>Eukaryota</taxon>
        <taxon>Metazoa</taxon>
        <taxon>Cnidaria</taxon>
        <taxon>Hydrozoa</taxon>
        <taxon>Hydroidolina</taxon>
        <taxon>Leptothecata</taxon>
        <taxon>Obeliida</taxon>
        <taxon>Clytiidae</taxon>
        <taxon>Clytia</taxon>
    </lineage>
</organism>
<keyword evidence="3 5" id="KW-1133">Transmembrane helix</keyword>
<keyword evidence="2 5" id="KW-0812">Transmembrane</keyword>
<feature type="transmembrane region" description="Helical" evidence="5">
    <location>
        <begin position="426"/>
        <end position="447"/>
    </location>
</feature>
<feature type="transmembrane region" description="Helical" evidence="5">
    <location>
        <begin position="402"/>
        <end position="420"/>
    </location>
</feature>
<proteinExistence type="predicted"/>
<evidence type="ECO:0000313" key="6">
    <source>
        <dbReference type="EnsemblMetazoa" id="CLYHEMP001901.1"/>
    </source>
</evidence>
<dbReference type="InterPro" id="IPR051068">
    <property type="entry name" value="MFS_Domain-Containing_Protein"/>
</dbReference>
<dbReference type="GeneID" id="136823878"/>
<dbReference type="Pfam" id="PF07690">
    <property type="entry name" value="MFS_1"/>
    <property type="match status" value="1"/>
</dbReference>
<dbReference type="InterPro" id="IPR036259">
    <property type="entry name" value="MFS_trans_sf"/>
</dbReference>
<feature type="transmembrane region" description="Helical" evidence="5">
    <location>
        <begin position="326"/>
        <end position="348"/>
    </location>
</feature>
<feature type="transmembrane region" description="Helical" evidence="5">
    <location>
        <begin position="119"/>
        <end position="144"/>
    </location>
</feature>
<dbReference type="SUPFAM" id="SSF103473">
    <property type="entry name" value="MFS general substrate transporter"/>
    <property type="match status" value="1"/>
</dbReference>
<accession>A0A7M5UNA2</accession>
<evidence type="ECO:0000313" key="7">
    <source>
        <dbReference type="Proteomes" id="UP000594262"/>
    </source>
</evidence>
<evidence type="ECO:0000256" key="5">
    <source>
        <dbReference type="SAM" id="Phobius"/>
    </source>
</evidence>
<feature type="transmembrane region" description="Helical" evidence="5">
    <location>
        <begin position="291"/>
        <end position="314"/>
    </location>
</feature>
<feature type="transmembrane region" description="Helical" evidence="5">
    <location>
        <begin position="260"/>
        <end position="279"/>
    </location>
</feature>
<dbReference type="PANTHER" id="PTHR23510:SF16">
    <property type="entry name" value="MAJOR FACILITATOR SUPERFAMILY (MFS) PROFILE DOMAIN-CONTAINING PROTEIN"/>
    <property type="match status" value="1"/>
</dbReference>
<feature type="transmembrane region" description="Helical" evidence="5">
    <location>
        <begin position="82"/>
        <end position="107"/>
    </location>
</feature>
<dbReference type="InterPro" id="IPR011701">
    <property type="entry name" value="MFS"/>
</dbReference>
<protein>
    <submittedName>
        <fullName evidence="6">Uncharacterized protein</fullName>
    </submittedName>
</protein>
<dbReference type="GO" id="GO:0022857">
    <property type="term" value="F:transmembrane transporter activity"/>
    <property type="evidence" value="ECO:0007669"/>
    <property type="project" value="InterPro"/>
</dbReference>